<dbReference type="InterPro" id="IPR024079">
    <property type="entry name" value="MetalloPept_cat_dom_sf"/>
</dbReference>
<gene>
    <name evidence="4" type="ORF">GCM10011289_35630</name>
</gene>
<evidence type="ECO:0000259" key="3">
    <source>
        <dbReference type="PROSITE" id="PS51864"/>
    </source>
</evidence>
<dbReference type="Proteomes" id="UP000645257">
    <property type="component" value="Unassembled WGS sequence"/>
</dbReference>
<dbReference type="Gene3D" id="2.80.10.50">
    <property type="match status" value="3"/>
</dbReference>
<feature type="binding site" evidence="1">
    <location>
        <position position="155"/>
    </location>
    <ligand>
        <name>Zn(2+)</name>
        <dbReference type="ChEBI" id="CHEBI:29105"/>
        <note>catalytic</note>
    </ligand>
</feature>
<dbReference type="Pfam" id="PF00652">
    <property type="entry name" value="Ricin_B_lectin"/>
    <property type="match status" value="2"/>
</dbReference>
<dbReference type="EMBL" id="BMYX01000030">
    <property type="protein sequence ID" value="GGY29537.1"/>
    <property type="molecule type" value="Genomic_DNA"/>
</dbReference>
<reference evidence="4" key="1">
    <citation type="journal article" date="2014" name="Int. J. Syst. Evol. Microbiol.">
        <title>Complete genome sequence of Corynebacterium casei LMG S-19264T (=DSM 44701T), isolated from a smear-ripened cheese.</title>
        <authorList>
            <consortium name="US DOE Joint Genome Institute (JGI-PGF)"/>
            <person name="Walter F."/>
            <person name="Albersmeier A."/>
            <person name="Kalinowski J."/>
            <person name="Ruckert C."/>
        </authorList>
    </citation>
    <scope>NUCLEOTIDE SEQUENCE</scope>
    <source>
        <strain evidence="4">KCTC 32182</strain>
    </source>
</reference>
<dbReference type="SUPFAM" id="SSF50370">
    <property type="entry name" value="Ricin B-like lectins"/>
    <property type="match status" value="3"/>
</dbReference>
<dbReference type="SMART" id="SM00235">
    <property type="entry name" value="ZnMc"/>
    <property type="match status" value="1"/>
</dbReference>
<feature type="binding site" evidence="1">
    <location>
        <position position="145"/>
    </location>
    <ligand>
        <name>Zn(2+)</name>
        <dbReference type="ChEBI" id="CHEBI:29105"/>
        <note>catalytic</note>
    </ligand>
</feature>
<dbReference type="SUPFAM" id="SSF55486">
    <property type="entry name" value="Metalloproteases ('zincins'), catalytic domain"/>
    <property type="match status" value="1"/>
</dbReference>
<evidence type="ECO:0000313" key="4">
    <source>
        <dbReference type="EMBL" id="GGY29537.1"/>
    </source>
</evidence>
<dbReference type="GO" id="GO:0004222">
    <property type="term" value="F:metalloendopeptidase activity"/>
    <property type="evidence" value="ECO:0007669"/>
    <property type="project" value="UniProtKB-UniRule"/>
</dbReference>
<keyword evidence="1" id="KW-0862">Zinc</keyword>
<proteinExistence type="predicted"/>
<dbReference type="PROSITE" id="PS51864">
    <property type="entry name" value="ASTACIN"/>
    <property type="match status" value="1"/>
</dbReference>
<accession>A0A918P748</accession>
<dbReference type="PRINTS" id="PR00480">
    <property type="entry name" value="ASTACIN"/>
</dbReference>
<dbReference type="SMART" id="SM00458">
    <property type="entry name" value="RICIN"/>
    <property type="match status" value="2"/>
</dbReference>
<organism evidence="4 5">
    <name type="scientific">Paludibacterium paludis</name>
    <dbReference type="NCBI Taxonomy" id="1225769"/>
    <lineage>
        <taxon>Bacteria</taxon>
        <taxon>Pseudomonadati</taxon>
        <taxon>Pseudomonadota</taxon>
        <taxon>Betaproteobacteria</taxon>
        <taxon>Neisseriales</taxon>
        <taxon>Chromobacteriaceae</taxon>
        <taxon>Paludibacterium</taxon>
    </lineage>
</organism>
<keyword evidence="1" id="KW-0378">Hydrolase</keyword>
<keyword evidence="5" id="KW-1185">Reference proteome</keyword>
<dbReference type="Pfam" id="PF01400">
    <property type="entry name" value="Astacin"/>
    <property type="match status" value="1"/>
</dbReference>
<evidence type="ECO:0000256" key="2">
    <source>
        <dbReference type="SAM" id="MobiDB-lite"/>
    </source>
</evidence>
<comment type="caution">
    <text evidence="4">The sequence shown here is derived from an EMBL/GenBank/DDBJ whole genome shotgun (WGS) entry which is preliminary data.</text>
</comment>
<sequence>MQSSLTPVTVRVIGAHALVDDIIVGEWDSVRAEGVPSFHVGAPDKSANGEVHAATAHFVRTWPRGIVPYEFSRDYPESGKQMFEQAIRHYEEKTGIRFIPRNGHGSYIRLNTSIDACYTYLGMAHDARNIYMTHGCAGDMNSNLHELGHILGLIHEHQRADRDTYIRPSPFYKWSSQWVHESGTRELTPYDINSVMHYRSGYTMESGHSNRTLSRNALSPGDIRGLAQLYPEAAQRVVPEQPGVGRLPSSPGIPGMPATPRSPYPQVLPPRPRTPPEGNAALPGQGGLIRDSTGQRCLGISSVKLPGFEDDYQKTRLEHCDGRPSLRWYLGKDGKLRNTSLGPDQCLGGFVAGAGETVMQPCNGGGIQRWNLDAGRLRNPVAMNLPLAIISVRDGLIGTGWSGTPASNFLNWHPEGATAPPPPVPDRQYTGRLSDTTGHRCLSVMRNRPNSPHWDISMQYCNASPRQEWKLDGSRRLRSESLPGYCLGGDIRNQDIRMEPCSGDARQQWHFDGAHLRSVAHTGHAMRKLPAGPVVLNMLTQCPQFDFVWRASPASRGQGRNESKPGASGSSPGHPAPTPFVRTPPSIMASGTRPASVPQAASRKGLLTRATGQCLTVDPYGPARLSGTRYLSMQTCTGSALQRWELDAAGKLASAGLPGYCLDSESPTRGFALMRRCANGAAMRWNYRNQRLENRQTPSMGIRYNEQGSVYFDEFDPANYTHTLLWKPGQ</sequence>
<feature type="active site" evidence="1">
    <location>
        <position position="146"/>
    </location>
</feature>
<name>A0A918P748_9NEIS</name>
<dbReference type="PROSITE" id="PS50231">
    <property type="entry name" value="RICIN_B_LECTIN"/>
    <property type="match status" value="3"/>
</dbReference>
<dbReference type="InterPro" id="IPR001506">
    <property type="entry name" value="Peptidase_M12A"/>
</dbReference>
<dbReference type="InterPro" id="IPR006026">
    <property type="entry name" value="Peptidase_Metallo"/>
</dbReference>
<dbReference type="PANTHER" id="PTHR10127">
    <property type="entry name" value="DISCOIDIN, CUB, EGF, LAMININ , AND ZINC METALLOPROTEASE DOMAIN CONTAINING"/>
    <property type="match status" value="1"/>
</dbReference>
<feature type="compositionally biased region" description="Pro residues" evidence="2">
    <location>
        <begin position="260"/>
        <end position="275"/>
    </location>
</feature>
<dbReference type="InterPro" id="IPR000772">
    <property type="entry name" value="Ricin_B_lectin"/>
</dbReference>
<reference evidence="4" key="2">
    <citation type="submission" date="2020-09" db="EMBL/GenBank/DDBJ databases">
        <authorList>
            <person name="Sun Q."/>
            <person name="Kim S."/>
        </authorList>
    </citation>
    <scope>NUCLEOTIDE SEQUENCE</scope>
    <source>
        <strain evidence="4">KCTC 32182</strain>
    </source>
</reference>
<dbReference type="Gene3D" id="3.40.390.10">
    <property type="entry name" value="Collagenase (Catalytic Domain)"/>
    <property type="match status" value="1"/>
</dbReference>
<feature type="domain" description="Peptidase M12A" evidence="3">
    <location>
        <begin position="53"/>
        <end position="232"/>
    </location>
</feature>
<feature type="binding site" evidence="1">
    <location>
        <position position="149"/>
    </location>
    <ligand>
        <name>Zn(2+)</name>
        <dbReference type="ChEBI" id="CHEBI:29105"/>
        <note>catalytic</note>
    </ligand>
</feature>
<protein>
    <recommendedName>
        <fullName evidence="3">Peptidase M12A domain-containing protein</fullName>
    </recommendedName>
</protein>
<comment type="cofactor">
    <cofactor evidence="1">
        <name>Zn(2+)</name>
        <dbReference type="ChEBI" id="CHEBI:29105"/>
    </cofactor>
    <text evidence="1">Binds 1 zinc ion per subunit.</text>
</comment>
<feature type="region of interest" description="Disordered" evidence="2">
    <location>
        <begin position="554"/>
        <end position="603"/>
    </location>
</feature>
<evidence type="ECO:0000256" key="1">
    <source>
        <dbReference type="PROSITE-ProRule" id="PRU01211"/>
    </source>
</evidence>
<dbReference type="GO" id="GO:0008270">
    <property type="term" value="F:zinc ion binding"/>
    <property type="evidence" value="ECO:0007669"/>
    <property type="project" value="UniProtKB-UniRule"/>
</dbReference>
<dbReference type="AlphaFoldDB" id="A0A918P748"/>
<dbReference type="PANTHER" id="PTHR10127:SF850">
    <property type="entry name" value="METALLOENDOPEPTIDASE"/>
    <property type="match status" value="1"/>
</dbReference>
<dbReference type="InterPro" id="IPR035992">
    <property type="entry name" value="Ricin_B-like_lectins"/>
</dbReference>
<keyword evidence="1" id="KW-0479">Metal-binding</keyword>
<keyword evidence="1" id="KW-0645">Protease</keyword>
<feature type="region of interest" description="Disordered" evidence="2">
    <location>
        <begin position="238"/>
        <end position="288"/>
    </location>
</feature>
<dbReference type="GO" id="GO:0006508">
    <property type="term" value="P:proteolysis"/>
    <property type="evidence" value="ECO:0007669"/>
    <property type="project" value="UniProtKB-KW"/>
</dbReference>
<comment type="caution">
    <text evidence="1">Lacks conserved residue(s) required for the propagation of feature annotation.</text>
</comment>
<evidence type="ECO:0000313" key="5">
    <source>
        <dbReference type="Proteomes" id="UP000645257"/>
    </source>
</evidence>
<keyword evidence="1" id="KW-0482">Metalloprotease</keyword>